<reference evidence="2 3" key="2">
    <citation type="submission" date="2015-01" db="EMBL/GenBank/DDBJ databases">
        <title>Vibrio sp. C5 JCM 19232 whole genome shotgun sequence.</title>
        <authorList>
            <person name="Sawabe T."/>
            <person name="Meirelles P."/>
            <person name="Feng G."/>
            <person name="Sayaka M."/>
            <person name="Hattori M."/>
            <person name="Ohkuma M."/>
        </authorList>
    </citation>
    <scope>NUCLEOTIDE SEQUENCE [LARGE SCALE GENOMIC DNA]</scope>
    <source>
        <strain evidence="2 3">JCM19232</strain>
    </source>
</reference>
<comment type="caution">
    <text evidence="1">The sequence shown here is derived from an EMBL/GenBank/DDBJ whole genome shotgun (WGS) entry which is preliminary data.</text>
</comment>
<gene>
    <name evidence="1" type="ORF">JCM19231_3169</name>
    <name evidence="2" type="ORF">JCM19232_555</name>
</gene>
<evidence type="ECO:0000313" key="4">
    <source>
        <dbReference type="Proteomes" id="UP000031671"/>
    </source>
</evidence>
<dbReference type="Proteomes" id="UP000031670">
    <property type="component" value="Unassembled WGS sequence"/>
</dbReference>
<dbReference type="EMBL" id="BBSA01000001">
    <property type="protein sequence ID" value="GAM60222.1"/>
    <property type="molecule type" value="Genomic_DNA"/>
</dbReference>
<keyword evidence="4" id="KW-1185">Reference proteome</keyword>
<organism evidence="1 4">
    <name type="scientific">Vibrio ishigakensis</name>
    <dbReference type="NCBI Taxonomy" id="1481914"/>
    <lineage>
        <taxon>Bacteria</taxon>
        <taxon>Pseudomonadati</taxon>
        <taxon>Pseudomonadota</taxon>
        <taxon>Gammaproteobacteria</taxon>
        <taxon>Vibrionales</taxon>
        <taxon>Vibrionaceae</taxon>
        <taxon>Vibrio</taxon>
    </lineage>
</organism>
<reference evidence="1 4" key="1">
    <citation type="submission" date="2015-01" db="EMBL/GenBank/DDBJ databases">
        <title>Vibrio sp. C1 JCM 19231 whole genome shotgun sequence.</title>
        <authorList>
            <person name="Sawabe T."/>
            <person name="Meirelles P."/>
            <person name="Feng G."/>
            <person name="Sayaka M."/>
            <person name="Hattori M."/>
            <person name="Ohkuma M."/>
        </authorList>
    </citation>
    <scope>NUCLEOTIDE SEQUENCE [LARGE SCALE GENOMIC DNA]</scope>
    <source>
        <strain evidence="4">JCM 19231</strain>
        <strain evidence="1">JCM19231</strain>
    </source>
</reference>
<evidence type="ECO:0000313" key="2">
    <source>
        <dbReference type="EMBL" id="GAM60222.1"/>
    </source>
</evidence>
<name>A0A0B8P5V1_9VIBR</name>
<accession>A0A0B8P6N7</accession>
<dbReference type="Proteomes" id="UP000031671">
    <property type="component" value="Unassembled WGS sequence"/>
</dbReference>
<dbReference type="AlphaFoldDB" id="A0A0B8P5V1"/>
<evidence type="ECO:0000313" key="3">
    <source>
        <dbReference type="Proteomes" id="UP000031670"/>
    </source>
</evidence>
<proteinExistence type="predicted"/>
<evidence type="ECO:0000313" key="1">
    <source>
        <dbReference type="EMBL" id="GAM58319.1"/>
    </source>
</evidence>
<dbReference type="RefSeq" id="WP_261836278.1">
    <property type="nucleotide sequence ID" value="NZ_AP024882.1"/>
</dbReference>
<accession>A0A0B8P5V1</accession>
<dbReference type="EMBL" id="BBRZ01000082">
    <property type="protein sequence ID" value="GAM58319.1"/>
    <property type="molecule type" value="Genomic_DNA"/>
</dbReference>
<reference evidence="3 4" key="3">
    <citation type="submission" date="2015-01" db="EMBL/GenBank/DDBJ databases">
        <authorList>
            <consortium name="NBRP consortium"/>
            <person name="Sawabe T."/>
            <person name="Meirelles P."/>
            <person name="Feng G."/>
            <person name="Sayaka M."/>
            <person name="Hattori M."/>
            <person name="Ohkuma M."/>
        </authorList>
    </citation>
    <scope>NUCLEOTIDE SEQUENCE [LARGE SCALE GENOMIC DNA]</scope>
    <source>
        <strain evidence="4">JCM 19231</strain>
        <strain evidence="1">JCM19231</strain>
        <strain evidence="2 3">JCM19232</strain>
    </source>
</reference>
<protein>
    <submittedName>
        <fullName evidence="1">Uncharacterized protein</fullName>
    </submittedName>
</protein>
<sequence>MPELTTHQLLSAVSKVEKVNHIKLDKLTQIISDNPQQALDTFTALVGLESMDDRFKYIVNSQPHLQSEMPHLLETSVLLG</sequence>